<dbReference type="Gene3D" id="2.60.120.290">
    <property type="entry name" value="Spermadhesin, CUB domain"/>
    <property type="match status" value="1"/>
</dbReference>
<name>A0AAD9MTA6_9ANNE</name>
<accession>A0AAD9MTA6</accession>
<feature type="region of interest" description="Disordered" evidence="1">
    <location>
        <begin position="383"/>
        <end position="402"/>
    </location>
</feature>
<evidence type="ECO:0000313" key="2">
    <source>
        <dbReference type="EMBL" id="KAK2143348.1"/>
    </source>
</evidence>
<evidence type="ECO:0000256" key="1">
    <source>
        <dbReference type="SAM" id="MobiDB-lite"/>
    </source>
</evidence>
<dbReference type="Gene3D" id="2.60.120.740">
    <property type="match status" value="1"/>
</dbReference>
<organism evidence="2 3">
    <name type="scientific">Paralvinella palmiformis</name>
    <dbReference type="NCBI Taxonomy" id="53620"/>
    <lineage>
        <taxon>Eukaryota</taxon>
        <taxon>Metazoa</taxon>
        <taxon>Spiralia</taxon>
        <taxon>Lophotrochozoa</taxon>
        <taxon>Annelida</taxon>
        <taxon>Polychaeta</taxon>
        <taxon>Sedentaria</taxon>
        <taxon>Canalipalpata</taxon>
        <taxon>Terebellida</taxon>
        <taxon>Terebelliformia</taxon>
        <taxon>Alvinellidae</taxon>
        <taxon>Paralvinella</taxon>
    </lineage>
</organism>
<protein>
    <recommendedName>
        <fullName evidence="4">SUEL-type lectin domain-containing protein</fullName>
    </recommendedName>
</protein>
<dbReference type="EMBL" id="JAODUP010000852">
    <property type="protein sequence ID" value="KAK2143348.1"/>
    <property type="molecule type" value="Genomic_DNA"/>
</dbReference>
<gene>
    <name evidence="2" type="ORF">LSH36_852g01024</name>
</gene>
<sequence>MKTAVYGRMRIGHCVRKDYGSALGCQANVLPLVHSFCSGKRQCQFPISDLHSSKPCPTELLSYLEASYDCIQISTCSPSLCKAGSYLRVPTSQLSGYIGGITTTETGCGSPGCPWVLEPEEGQRFNLTFYFFQSAGDKPSRSQCHRHATIYDKKTKVSKDITVCSGQDEPTMTSHMTSPSSPVEIKVFSGRDDSASHILIEYRVVGCPPIKPPVGATVRRTGDTLTVACDESSRSWHLTCNGNAWVGEVGLCKTVQTAAWNMSDEAATPQGKVAYQLSKFNRNRHRSHYYQRPGDMTQYPADVDKNYDIKVYDQMGTPCKRLPPPDSGYYTGTNSQSPNAFNTGSGRHRASLREPPGGVLPPGYFHGVGPAEPPYKFRDHVYESPNFKQQEDSRSVGTAAST</sequence>
<dbReference type="InterPro" id="IPR035914">
    <property type="entry name" value="Sperma_CUB_dom_sf"/>
</dbReference>
<keyword evidence="3" id="KW-1185">Reference proteome</keyword>
<evidence type="ECO:0008006" key="4">
    <source>
        <dbReference type="Google" id="ProtNLM"/>
    </source>
</evidence>
<dbReference type="Proteomes" id="UP001208570">
    <property type="component" value="Unassembled WGS sequence"/>
</dbReference>
<dbReference type="AlphaFoldDB" id="A0AAD9MTA6"/>
<dbReference type="InterPro" id="IPR043159">
    <property type="entry name" value="Lectin_gal-bd_sf"/>
</dbReference>
<proteinExistence type="predicted"/>
<dbReference type="CDD" id="cd22823">
    <property type="entry name" value="Gal_Rha_Lectin"/>
    <property type="match status" value="1"/>
</dbReference>
<evidence type="ECO:0000313" key="3">
    <source>
        <dbReference type="Proteomes" id="UP001208570"/>
    </source>
</evidence>
<dbReference type="SUPFAM" id="SSF49854">
    <property type="entry name" value="Spermadhesin, CUB domain"/>
    <property type="match status" value="1"/>
</dbReference>
<feature type="region of interest" description="Disordered" evidence="1">
    <location>
        <begin position="325"/>
        <end position="378"/>
    </location>
</feature>
<reference evidence="2" key="1">
    <citation type="journal article" date="2023" name="Mol. Biol. Evol.">
        <title>Third-Generation Sequencing Reveals the Adaptive Role of the Epigenome in Three Deep-Sea Polychaetes.</title>
        <authorList>
            <person name="Perez M."/>
            <person name="Aroh O."/>
            <person name="Sun Y."/>
            <person name="Lan Y."/>
            <person name="Juniper S.K."/>
            <person name="Young C.R."/>
            <person name="Angers B."/>
            <person name="Qian P.Y."/>
        </authorList>
    </citation>
    <scope>NUCLEOTIDE SEQUENCE</scope>
    <source>
        <strain evidence="2">P08H-3</strain>
    </source>
</reference>
<comment type="caution">
    <text evidence="2">The sequence shown here is derived from an EMBL/GenBank/DDBJ whole genome shotgun (WGS) entry which is preliminary data.</text>
</comment>
<feature type="compositionally biased region" description="Polar residues" evidence="1">
    <location>
        <begin position="330"/>
        <end position="345"/>
    </location>
</feature>
<dbReference type="PANTHER" id="PTHR46780">
    <property type="entry name" value="PROTEIN EVA-1"/>
    <property type="match status" value="1"/>
</dbReference>